<dbReference type="KEGG" id="pbk:Back11_60750"/>
<accession>A0A3G9J0P0</accession>
<gene>
    <name evidence="1" type="ORF">Back11_60750</name>
</gene>
<dbReference type="AlphaFoldDB" id="A0A3G9J0P0"/>
<dbReference type="Proteomes" id="UP000275368">
    <property type="component" value="Chromosome"/>
</dbReference>
<evidence type="ECO:0000313" key="1">
    <source>
        <dbReference type="EMBL" id="BBH24730.1"/>
    </source>
</evidence>
<sequence>MRKDTEIRGVTKKKLEISRGDCPINFQSYGEFEEKEREKCMGGTFAVFSFTPAFNSLARWSSPALFSRFG</sequence>
<protein>
    <submittedName>
        <fullName evidence="1">Uncharacterized protein</fullName>
    </submittedName>
</protein>
<keyword evidence="2" id="KW-1185">Reference proteome</keyword>
<proteinExistence type="predicted"/>
<organism evidence="1 2">
    <name type="scientific">Paenibacillus baekrokdamisoli</name>
    <dbReference type="NCBI Taxonomy" id="1712516"/>
    <lineage>
        <taxon>Bacteria</taxon>
        <taxon>Bacillati</taxon>
        <taxon>Bacillota</taxon>
        <taxon>Bacilli</taxon>
        <taxon>Bacillales</taxon>
        <taxon>Paenibacillaceae</taxon>
        <taxon>Paenibacillus</taxon>
    </lineage>
</organism>
<dbReference type="EMBL" id="AP019308">
    <property type="protein sequence ID" value="BBH24730.1"/>
    <property type="molecule type" value="Genomic_DNA"/>
</dbReference>
<name>A0A3G9J0P0_9BACL</name>
<reference evidence="1 2" key="1">
    <citation type="submission" date="2018-11" db="EMBL/GenBank/DDBJ databases">
        <title>Complete genome sequence of Paenibacillus baekrokdamisoli strain KCTC 33723.</title>
        <authorList>
            <person name="Kang S.W."/>
            <person name="Lee K.C."/>
            <person name="Kim K.K."/>
            <person name="Kim J.S."/>
            <person name="Kim D.S."/>
            <person name="Ko S.H."/>
            <person name="Yang S.H."/>
            <person name="Lee J.S."/>
        </authorList>
    </citation>
    <scope>NUCLEOTIDE SEQUENCE [LARGE SCALE GENOMIC DNA]</scope>
    <source>
        <strain evidence="1 2">KCTC 33723</strain>
    </source>
</reference>
<evidence type="ECO:0000313" key="2">
    <source>
        <dbReference type="Proteomes" id="UP000275368"/>
    </source>
</evidence>